<dbReference type="EMBL" id="LR134190">
    <property type="protein sequence ID" value="VEB62540.1"/>
    <property type="molecule type" value="Genomic_DNA"/>
</dbReference>
<dbReference type="InterPro" id="IPR013332">
    <property type="entry name" value="KPR_N"/>
</dbReference>
<proteinExistence type="predicted"/>
<evidence type="ECO:0000313" key="2">
    <source>
        <dbReference type="EMBL" id="VEB62540.1"/>
    </source>
</evidence>
<dbReference type="Proteomes" id="UP000269208">
    <property type="component" value="Chromosome"/>
</dbReference>
<gene>
    <name evidence="2" type="primary">apbA_1</name>
    <name evidence="2" type="ORF">NCTC6754_07939</name>
</gene>
<reference evidence="2 3" key="1">
    <citation type="submission" date="2018-12" db="EMBL/GenBank/DDBJ databases">
        <authorList>
            <consortium name="Pathogen Informatics"/>
        </authorList>
    </citation>
    <scope>NUCLEOTIDE SEQUENCE [LARGE SCALE GENOMIC DNA]</scope>
    <source>
        <strain evidence="2 3">NCTC6754</strain>
    </source>
</reference>
<protein>
    <submittedName>
        <fullName evidence="2">2-dehydropantoate 2-reductase</fullName>
        <ecNumber evidence="2">1.1.1.169</ecNumber>
    </submittedName>
</protein>
<sequence>MRSLRTTFGFRHCANNGHDVTGLATGATTLLQRKSDRYRWFLFQRITDGKRSGFFGEERTVISHAESVAGFRRSTNPGVNPTGDVAYSCSFINGMGTIEELQSIQQPMLMGTITHAARRDGNIIIHVANGTTHIGPAREQDGDYSYLADILQGGTARCRLA</sequence>
<evidence type="ECO:0000259" key="1">
    <source>
        <dbReference type="Pfam" id="PF02558"/>
    </source>
</evidence>
<keyword evidence="2" id="KW-0560">Oxidoreductase</keyword>
<feature type="domain" description="Ketopantoate reductase N-terminal" evidence="1">
    <location>
        <begin position="89"/>
        <end position="138"/>
    </location>
</feature>
<dbReference type="AlphaFoldDB" id="A0A447U8P0"/>
<dbReference type="EC" id="1.1.1.169" evidence="2"/>
<evidence type="ECO:0000313" key="3">
    <source>
        <dbReference type="Proteomes" id="UP000269208"/>
    </source>
</evidence>
<dbReference type="GO" id="GO:0008677">
    <property type="term" value="F:2-dehydropantoate 2-reductase activity"/>
    <property type="evidence" value="ECO:0007669"/>
    <property type="project" value="UniProtKB-EC"/>
</dbReference>
<accession>A0A447U8P0</accession>
<name>A0A447U8P0_SALET</name>
<dbReference type="InterPro" id="IPR036291">
    <property type="entry name" value="NAD(P)-bd_dom_sf"/>
</dbReference>
<dbReference type="Gene3D" id="3.40.50.720">
    <property type="entry name" value="NAD(P)-binding Rossmann-like Domain"/>
    <property type="match status" value="1"/>
</dbReference>
<organism evidence="2 3">
    <name type="scientific">Salmonella enterica I</name>
    <dbReference type="NCBI Taxonomy" id="59201"/>
    <lineage>
        <taxon>Bacteria</taxon>
        <taxon>Pseudomonadati</taxon>
        <taxon>Pseudomonadota</taxon>
        <taxon>Gammaproteobacteria</taxon>
        <taxon>Enterobacterales</taxon>
        <taxon>Enterobacteriaceae</taxon>
        <taxon>Salmonella</taxon>
    </lineage>
</organism>
<dbReference type="SUPFAM" id="SSF51735">
    <property type="entry name" value="NAD(P)-binding Rossmann-fold domains"/>
    <property type="match status" value="1"/>
</dbReference>
<dbReference type="Pfam" id="PF02558">
    <property type="entry name" value="ApbA"/>
    <property type="match status" value="1"/>
</dbReference>